<feature type="region of interest" description="Disordered" evidence="1">
    <location>
        <begin position="21"/>
        <end position="48"/>
    </location>
</feature>
<sequence length="480" mass="52938">MPHEGERAGVTTSLKRLLSSGEAEKLKSRLQNRAPSEPPQGSSGIAIERPDPAALPRFVIAIDGSQGAVQIEEGFPGAEVGVVTVASVMIDLHKLRDARVRGVPDPRKFRNLHDPHGIEVFLPSTNMVLDECGDARESFRSEFFRVLGEKRLAEDGESLLETYEVLLGLRDDQGAEKLGCPLLGSCTEPDKGHKYHQAKGAYACACSTKELFSTDALRIHESFMDAGSNQTVITECRSVVEHLVLVNYLRYFERKNMWDSIQDVAFVMDGPLAVSGHPAWLAMSIKKEFLRLAEASRRASGVTPIIFGIEKTGMFQEHLKLLDQRVQKTPRSADERPDPRKLTQKGHLEAGRVILVNDAYTKKNIIFKYEPPGTGPYKAYGETSHYGRKVLYKTTSGALITAMPAFLKDGDDDMKAEACCDHFNNLGTMLSLLDALVSNAFRDATIPLVVAHAEASLPARANESVLKRFLLEHQKAGRKA</sequence>
<dbReference type="RefSeq" id="WP_345464117.1">
    <property type="nucleotide sequence ID" value="NZ_BAABRP010000005.1"/>
</dbReference>
<organism evidence="3 4">
    <name type="scientific">Deinococcus carri</name>
    <dbReference type="NCBI Taxonomy" id="1211323"/>
    <lineage>
        <taxon>Bacteria</taxon>
        <taxon>Thermotogati</taxon>
        <taxon>Deinococcota</taxon>
        <taxon>Deinococci</taxon>
        <taxon>Deinococcales</taxon>
        <taxon>Deinococcaceae</taxon>
        <taxon>Deinococcus</taxon>
    </lineage>
</organism>
<proteinExistence type="predicted"/>
<feature type="domain" description="NurA" evidence="2">
    <location>
        <begin position="59"/>
        <end position="369"/>
    </location>
</feature>
<dbReference type="Pfam" id="PF09376">
    <property type="entry name" value="NurA"/>
    <property type="match status" value="1"/>
</dbReference>
<comment type="caution">
    <text evidence="3">The sequence shown here is derived from an EMBL/GenBank/DDBJ whole genome shotgun (WGS) entry which is preliminary data.</text>
</comment>
<gene>
    <name evidence="3" type="ORF">Dcar01_01803</name>
</gene>
<accession>A0ABP9W6V8</accession>
<reference evidence="3 4" key="1">
    <citation type="submission" date="2024-02" db="EMBL/GenBank/DDBJ databases">
        <title>Deinococcus carri NBRC 110142.</title>
        <authorList>
            <person name="Ichikawa N."/>
            <person name="Katano-Makiyama Y."/>
            <person name="Hidaka K."/>
        </authorList>
    </citation>
    <scope>NUCLEOTIDE SEQUENCE [LARGE SCALE GENOMIC DNA]</scope>
    <source>
        <strain evidence="3 4">NBRC 110142</strain>
    </source>
</reference>
<evidence type="ECO:0000259" key="2">
    <source>
        <dbReference type="Pfam" id="PF09376"/>
    </source>
</evidence>
<evidence type="ECO:0000313" key="4">
    <source>
        <dbReference type="Proteomes" id="UP001401887"/>
    </source>
</evidence>
<dbReference type="Proteomes" id="UP001401887">
    <property type="component" value="Unassembled WGS sequence"/>
</dbReference>
<evidence type="ECO:0000256" key="1">
    <source>
        <dbReference type="SAM" id="MobiDB-lite"/>
    </source>
</evidence>
<feature type="compositionally biased region" description="Polar residues" evidence="1">
    <location>
        <begin position="29"/>
        <end position="43"/>
    </location>
</feature>
<dbReference type="InterPro" id="IPR018977">
    <property type="entry name" value="NurA_domain"/>
</dbReference>
<evidence type="ECO:0000313" key="3">
    <source>
        <dbReference type="EMBL" id="GAA5513077.1"/>
    </source>
</evidence>
<protein>
    <recommendedName>
        <fullName evidence="2">NurA domain-containing protein</fullName>
    </recommendedName>
</protein>
<dbReference type="EMBL" id="BAABRP010000005">
    <property type="protein sequence ID" value="GAA5513077.1"/>
    <property type="molecule type" value="Genomic_DNA"/>
</dbReference>
<keyword evidence="4" id="KW-1185">Reference proteome</keyword>
<name>A0ABP9W6V8_9DEIO</name>